<dbReference type="EMBL" id="SATR01000045">
    <property type="protein sequence ID" value="TFH89789.1"/>
    <property type="molecule type" value="Genomic_DNA"/>
</dbReference>
<dbReference type="AlphaFoldDB" id="A0A4Y8WA29"/>
<dbReference type="Proteomes" id="UP000297753">
    <property type="component" value="Unassembled WGS sequence"/>
</dbReference>
<proteinExistence type="predicted"/>
<dbReference type="InterPro" id="IPR029058">
    <property type="entry name" value="AB_hydrolase_fold"/>
</dbReference>
<accession>A0A4Y8WA29</accession>
<dbReference type="RefSeq" id="WP_134837113.1">
    <property type="nucleotide sequence ID" value="NZ_SATR01000045.1"/>
</dbReference>
<reference evidence="1 2" key="1">
    <citation type="submission" date="2019-01" db="EMBL/GenBank/DDBJ databases">
        <title>Vibrio BEI176 sp. nov, a marine bacterium isolated from China: eastern marignal seas.</title>
        <authorList>
            <person name="Li B."/>
        </authorList>
    </citation>
    <scope>NUCLEOTIDE SEQUENCE [LARGE SCALE GENOMIC DNA]</scope>
    <source>
        <strain evidence="1 2">BEI176</strain>
    </source>
</reference>
<name>A0A4Y8WA29_9VIBR</name>
<evidence type="ECO:0000313" key="2">
    <source>
        <dbReference type="Proteomes" id="UP000297753"/>
    </source>
</evidence>
<dbReference type="Gene3D" id="3.40.50.1820">
    <property type="entry name" value="alpha/beta hydrolase"/>
    <property type="match status" value="1"/>
</dbReference>
<protein>
    <submittedName>
        <fullName evidence="1">Alpha/beta hydrolase</fullName>
    </submittedName>
</protein>
<comment type="caution">
    <text evidence="1">The sequence shown here is derived from an EMBL/GenBank/DDBJ whole genome shotgun (WGS) entry which is preliminary data.</text>
</comment>
<evidence type="ECO:0000313" key="1">
    <source>
        <dbReference type="EMBL" id="TFH89789.1"/>
    </source>
</evidence>
<keyword evidence="1" id="KW-0378">Hydrolase</keyword>
<organism evidence="1 2">
    <name type="scientific">Vibrio ouci</name>
    <dbReference type="NCBI Taxonomy" id="2499078"/>
    <lineage>
        <taxon>Bacteria</taxon>
        <taxon>Pseudomonadati</taxon>
        <taxon>Pseudomonadota</taxon>
        <taxon>Gammaproteobacteria</taxon>
        <taxon>Vibrionales</taxon>
        <taxon>Vibrionaceae</taxon>
        <taxon>Vibrio</taxon>
    </lineage>
</organism>
<keyword evidence="2" id="KW-1185">Reference proteome</keyword>
<sequence length="486" mass="55530">MNFYELELIFADRHDLYFCNSEELIKFNHVSARLDCIPYSFLYSDANTLIYSSGGITFELTGEKISEHSYATDSISIESDGEKMKYTLHTLDQEFDFKLSYIRNELTLVDDGIQIKDIESNEPLFELECEMLSFSPTAVLVKVEELNDDRFMVIDLDSLVCRPIDIDGLSAMSGTISKDNVMHLICHKNGLQKYVKLDLDQSQSTLEHVASAGVINLFSDGNKIHYSTFGTTEGYQVFNGNNDAIVIDSATWHYNRQYINYDDLNVIALTNPKFTKAAIFFHGGPESVEFDEIRYPILRDELFRRGFNVYIVNYIGSTNFGRNFRCKYDGDLIRSSLLPIESWINQLGEHLILLVGGSYGGTLALQLAGTIKHQTVTIAVCPLIDMNEHIDRVQRLTNDTSFFANKFGARDRAIATNGAKFFDSIRESKIQFIFGRNDEVICHKNSIRRVLEQNNTNHTVTVDNFGHSDNLHERQYAMIRYIEQHT</sequence>
<dbReference type="OrthoDB" id="4269629at2"/>
<gene>
    <name evidence="1" type="ORF">ELS82_20450</name>
</gene>
<dbReference type="SUPFAM" id="SSF53474">
    <property type="entry name" value="alpha/beta-Hydrolases"/>
    <property type="match status" value="1"/>
</dbReference>
<dbReference type="GO" id="GO:0016787">
    <property type="term" value="F:hydrolase activity"/>
    <property type="evidence" value="ECO:0007669"/>
    <property type="project" value="UniProtKB-KW"/>
</dbReference>